<dbReference type="AlphaFoldDB" id="A0A1S2YES0"/>
<dbReference type="KEGG" id="cam:101504080"/>
<feature type="region of interest" description="Disordered" evidence="1">
    <location>
        <begin position="114"/>
        <end position="158"/>
    </location>
</feature>
<feature type="compositionally biased region" description="Polar residues" evidence="1">
    <location>
        <begin position="114"/>
        <end position="124"/>
    </location>
</feature>
<reference evidence="2" key="1">
    <citation type="journal article" date="2013" name="Nat. Biotechnol.">
        <title>Draft genome sequence of chickpea (Cicer arietinum) provides a resource for trait improvement.</title>
        <authorList>
            <person name="Varshney R.K."/>
            <person name="Song C."/>
            <person name="Saxena R.K."/>
            <person name="Azam S."/>
            <person name="Yu S."/>
            <person name="Sharpe A.G."/>
            <person name="Cannon S."/>
            <person name="Baek J."/>
            <person name="Rosen B.D."/>
            <person name="Tar'an B."/>
            <person name="Millan T."/>
            <person name="Zhang X."/>
            <person name="Ramsay L.D."/>
            <person name="Iwata A."/>
            <person name="Wang Y."/>
            <person name="Nelson W."/>
            <person name="Farmer A.D."/>
            <person name="Gaur P.M."/>
            <person name="Soderlund C."/>
            <person name="Penmetsa R.V."/>
            <person name="Xu C."/>
            <person name="Bharti A.K."/>
            <person name="He W."/>
            <person name="Winter P."/>
            <person name="Zhao S."/>
            <person name="Hane J.K."/>
            <person name="Carrasquilla-Garcia N."/>
            <person name="Condie J.A."/>
            <person name="Upadhyaya H.D."/>
            <person name="Luo M.C."/>
            <person name="Thudi M."/>
            <person name="Gowda C.L."/>
            <person name="Singh N.P."/>
            <person name="Lichtenzveig J."/>
            <person name="Gali K.K."/>
            <person name="Rubio J."/>
            <person name="Nadarajan N."/>
            <person name="Dolezel J."/>
            <person name="Bansal K.C."/>
            <person name="Xu X."/>
            <person name="Edwards D."/>
            <person name="Zhang G."/>
            <person name="Kahl G."/>
            <person name="Gil J."/>
            <person name="Singh K.B."/>
            <person name="Datta S.K."/>
            <person name="Jackson S.A."/>
            <person name="Wang J."/>
            <person name="Cook D.R."/>
        </authorList>
    </citation>
    <scope>NUCLEOTIDE SEQUENCE [LARGE SCALE GENOMIC DNA]</scope>
    <source>
        <strain evidence="2">cv. CDC Frontier</strain>
    </source>
</reference>
<accession>A0A1S2YES0</accession>
<dbReference type="Proteomes" id="UP000087171">
    <property type="component" value="Chromosome Ca6"/>
</dbReference>
<organism evidence="2 3">
    <name type="scientific">Cicer arietinum</name>
    <name type="common">Chickpea</name>
    <name type="synonym">Garbanzo</name>
    <dbReference type="NCBI Taxonomy" id="3827"/>
    <lineage>
        <taxon>Eukaryota</taxon>
        <taxon>Viridiplantae</taxon>
        <taxon>Streptophyta</taxon>
        <taxon>Embryophyta</taxon>
        <taxon>Tracheophyta</taxon>
        <taxon>Spermatophyta</taxon>
        <taxon>Magnoliopsida</taxon>
        <taxon>eudicotyledons</taxon>
        <taxon>Gunneridae</taxon>
        <taxon>Pentapetalae</taxon>
        <taxon>rosids</taxon>
        <taxon>fabids</taxon>
        <taxon>Fabales</taxon>
        <taxon>Fabaceae</taxon>
        <taxon>Papilionoideae</taxon>
        <taxon>50 kb inversion clade</taxon>
        <taxon>NPAAA clade</taxon>
        <taxon>Hologalegina</taxon>
        <taxon>IRL clade</taxon>
        <taxon>Cicereae</taxon>
        <taxon>Cicer</taxon>
    </lineage>
</organism>
<dbReference type="PANTHER" id="PTHR33738:SF21">
    <property type="entry name" value="TPRXL"/>
    <property type="match status" value="1"/>
</dbReference>
<feature type="compositionally biased region" description="Basic and acidic residues" evidence="1">
    <location>
        <begin position="52"/>
        <end position="62"/>
    </location>
</feature>
<protein>
    <submittedName>
        <fullName evidence="3">Uncharacterized protein LOC101504080</fullName>
    </submittedName>
</protein>
<feature type="compositionally biased region" description="Low complexity" evidence="1">
    <location>
        <begin position="30"/>
        <end position="44"/>
    </location>
</feature>
<dbReference type="OrthoDB" id="1423981at2759"/>
<keyword evidence="2" id="KW-1185">Reference proteome</keyword>
<evidence type="ECO:0000313" key="3">
    <source>
        <dbReference type="RefSeq" id="XP_004503211.1"/>
    </source>
</evidence>
<evidence type="ECO:0000313" key="2">
    <source>
        <dbReference type="Proteomes" id="UP000087171"/>
    </source>
</evidence>
<dbReference type="PANTHER" id="PTHR33738">
    <property type="entry name" value="EMB|CAB82975.1"/>
    <property type="match status" value="1"/>
</dbReference>
<dbReference type="RefSeq" id="XP_004503211.1">
    <property type="nucleotide sequence ID" value="XM_004503154.3"/>
</dbReference>
<dbReference type="PaxDb" id="3827-XP_004503211.1"/>
<dbReference type="eggNOG" id="ENOG502S1FS">
    <property type="taxonomic scope" value="Eukaryota"/>
</dbReference>
<sequence>MENNKKKVGGGAGSSSSPTNFDHLFGPKDPSTISSSSNSIFGSIFPPPSTGGRRDSTRHDMGCKNYGGGAPGNYSKKGEGMSNKNITDDTNYHNETVGPNYYSSSIYYGAQENYSPTTCKTTHSPHIIKNDKDDDDDSNGSDSGSASRGNWWKGSLYY</sequence>
<feature type="region of interest" description="Disordered" evidence="1">
    <location>
        <begin position="1"/>
        <end position="95"/>
    </location>
</feature>
<evidence type="ECO:0000256" key="1">
    <source>
        <dbReference type="SAM" id="MobiDB-lite"/>
    </source>
</evidence>
<reference evidence="3" key="2">
    <citation type="submission" date="2025-08" db="UniProtKB">
        <authorList>
            <consortium name="RefSeq"/>
        </authorList>
    </citation>
    <scope>IDENTIFICATION</scope>
    <source>
        <tissue evidence="3">Etiolated seedlings</tissue>
    </source>
</reference>
<name>A0A1S2YES0_CICAR</name>
<proteinExistence type="predicted"/>
<gene>
    <name evidence="3" type="primary">LOC101504080</name>
</gene>
<dbReference type="GeneID" id="101504080"/>